<reference evidence="4" key="2">
    <citation type="submission" date="2021-01" db="EMBL/GenBank/DDBJ databases">
        <authorList>
            <person name="Schikora-Tamarit M.A."/>
        </authorList>
    </citation>
    <scope>NUCLEOTIDE SEQUENCE</scope>
    <source>
        <strain evidence="4">CBS2887</strain>
    </source>
</reference>
<dbReference type="SUPFAM" id="SSF52777">
    <property type="entry name" value="CoA-dependent acyltransferases"/>
    <property type="match status" value="1"/>
</dbReference>
<evidence type="ECO:0000313" key="4">
    <source>
        <dbReference type="EMBL" id="KAH3683693.1"/>
    </source>
</evidence>
<keyword evidence="1" id="KW-0596">Phosphopantetheine</keyword>
<keyword evidence="5" id="KW-1185">Reference proteome</keyword>
<evidence type="ECO:0000256" key="2">
    <source>
        <dbReference type="ARBA" id="ARBA00022553"/>
    </source>
</evidence>
<dbReference type="InterPro" id="IPR042099">
    <property type="entry name" value="ANL_N_sf"/>
</dbReference>
<feature type="non-terminal residue" evidence="4">
    <location>
        <position position="440"/>
    </location>
</feature>
<gene>
    <name evidence="4" type="ORF">WICPIJ_005333</name>
</gene>
<dbReference type="Gene3D" id="3.30.559.30">
    <property type="entry name" value="Nonribosomal peptide synthetase, condensation domain"/>
    <property type="match status" value="1"/>
</dbReference>
<dbReference type="AlphaFoldDB" id="A0A9P8Q448"/>
<dbReference type="PANTHER" id="PTHR44845">
    <property type="entry name" value="CARRIER DOMAIN-CONTAINING PROTEIN"/>
    <property type="match status" value="1"/>
</dbReference>
<keyword evidence="2" id="KW-0597">Phosphoprotein</keyword>
<dbReference type="EMBL" id="JAEUBG010002995">
    <property type="protein sequence ID" value="KAH3683693.1"/>
    <property type="molecule type" value="Genomic_DNA"/>
</dbReference>
<accession>A0A9P8Q448</accession>
<evidence type="ECO:0000256" key="1">
    <source>
        <dbReference type="ARBA" id="ARBA00022450"/>
    </source>
</evidence>
<dbReference type="SUPFAM" id="SSF56801">
    <property type="entry name" value="Acetyl-CoA synthetase-like"/>
    <property type="match status" value="1"/>
</dbReference>
<proteinExistence type="predicted"/>
<name>A0A9P8Q448_WICPI</name>
<evidence type="ECO:0000313" key="5">
    <source>
        <dbReference type="Proteomes" id="UP000774326"/>
    </source>
</evidence>
<comment type="caution">
    <text evidence="4">The sequence shown here is derived from an EMBL/GenBank/DDBJ whole genome shotgun (WGS) entry which is preliminary data.</text>
</comment>
<reference evidence="4" key="1">
    <citation type="journal article" date="2021" name="Open Biol.">
        <title>Shared evolutionary footprints suggest mitochondrial oxidative damage underlies multiple complex I losses in fungi.</title>
        <authorList>
            <person name="Schikora-Tamarit M.A."/>
            <person name="Marcet-Houben M."/>
            <person name="Nosek J."/>
            <person name="Gabaldon T."/>
        </authorList>
    </citation>
    <scope>NUCLEOTIDE SEQUENCE</scope>
    <source>
        <strain evidence="4">CBS2887</strain>
    </source>
</reference>
<organism evidence="4 5">
    <name type="scientific">Wickerhamomyces pijperi</name>
    <name type="common">Yeast</name>
    <name type="synonym">Pichia pijperi</name>
    <dbReference type="NCBI Taxonomy" id="599730"/>
    <lineage>
        <taxon>Eukaryota</taxon>
        <taxon>Fungi</taxon>
        <taxon>Dikarya</taxon>
        <taxon>Ascomycota</taxon>
        <taxon>Saccharomycotina</taxon>
        <taxon>Saccharomycetes</taxon>
        <taxon>Phaffomycetales</taxon>
        <taxon>Wickerhamomycetaceae</taxon>
        <taxon>Wickerhamomyces</taxon>
    </lineage>
</organism>
<dbReference type="Gene3D" id="3.40.50.12780">
    <property type="entry name" value="N-terminal domain of ligase-like"/>
    <property type="match status" value="1"/>
</dbReference>
<dbReference type="PANTHER" id="PTHR44845:SF1">
    <property type="entry name" value="L-2-AMINOADIPATE REDUCTASE"/>
    <property type="match status" value="1"/>
</dbReference>
<dbReference type="OrthoDB" id="329835at2759"/>
<dbReference type="InterPro" id="IPR000873">
    <property type="entry name" value="AMP-dep_synth/lig_dom"/>
</dbReference>
<protein>
    <recommendedName>
        <fullName evidence="3">AMP-dependent synthetase/ligase domain-containing protein</fullName>
    </recommendedName>
</protein>
<dbReference type="PROSITE" id="PS00455">
    <property type="entry name" value="AMP_BINDING"/>
    <property type="match status" value="1"/>
</dbReference>
<feature type="domain" description="AMP-dependent synthetase/ligase" evidence="3">
    <location>
        <begin position="249"/>
        <end position="439"/>
    </location>
</feature>
<evidence type="ECO:0000259" key="3">
    <source>
        <dbReference type="Pfam" id="PF00501"/>
    </source>
</evidence>
<dbReference type="Proteomes" id="UP000774326">
    <property type="component" value="Unassembled WGS sequence"/>
</dbReference>
<dbReference type="Pfam" id="PF00501">
    <property type="entry name" value="AMP-binding"/>
    <property type="match status" value="1"/>
</dbReference>
<sequence length="440" mass="48124">MTSTTQTETDLHHWSQILSSPTLSVLPHDFIRPANNKVVEGKHSFTVPSISQLSSIVANVDGFVVGLSVFAVLIYRLTGDDDIVISTDSPEGKEFVIRTTINPQSSFVELVNTVNGLYQANKARGVDYDVLAELIKVENQYETKPQLFRLSFQYGKESQLLSEYGSVRDLSIFVNDSQYDVYFNTLLYQSSRLNILGEQFAQFFQSVIADPQLQITKVNLITESQRAQLPDPTANLDWSGYRGAIHDIFQENAAKHPDRLLAIETPSFLTPEKKPREFTYRQINEASNIVANYLVSTGIQRGDIVMIYSSRGVDLLVSVMGVLKAGATFSVIDPAYPPARQNIYLQVAKPKGLIVIKKAGVLDQLVEDYISNELDVISRIPQIELQDNGSILGGVAAGSGSTEDVLAGVATTATGIVVGPDSNPTLSFTSGSEGLPKGVL</sequence>
<dbReference type="InterPro" id="IPR020845">
    <property type="entry name" value="AMP-binding_CS"/>
</dbReference>